<evidence type="ECO:0000256" key="4">
    <source>
        <dbReference type="ARBA" id="ARBA00023125"/>
    </source>
</evidence>
<evidence type="ECO:0000313" key="7">
    <source>
        <dbReference type="EMBL" id="MDX4955328.1"/>
    </source>
</evidence>
<comment type="subcellular location">
    <subcellularLocation>
        <location evidence="1">Cytoplasm</location>
        <location evidence="1">Nucleoid</location>
    </subcellularLocation>
</comment>
<dbReference type="AlphaFoldDB" id="A0AAJ2R191"/>
<gene>
    <name evidence="7" type="ORF">SGN30_18075</name>
</gene>
<name>A0AAJ2R191_DELAC</name>
<dbReference type="GO" id="GO:0003677">
    <property type="term" value="F:DNA binding"/>
    <property type="evidence" value="ECO:0007669"/>
    <property type="project" value="UniProtKB-KW"/>
</dbReference>
<dbReference type="PANTHER" id="PTHR38097:SF2">
    <property type="entry name" value="DNA-BINDING PROTEIN STPA"/>
    <property type="match status" value="1"/>
</dbReference>
<sequence>MTSDYKALLQQKAELEKKIDALIQNAKTDAIAEAKAMVQQYGLTKEDVFPSAKSKSGKPGKASKHSVGEPKFRNPETGATWTGRGKPPKWIEGKDRASLAI</sequence>
<protein>
    <submittedName>
        <fullName evidence="7">H-NS histone family protein</fullName>
    </submittedName>
</protein>
<evidence type="ECO:0000313" key="8">
    <source>
        <dbReference type="Proteomes" id="UP001287445"/>
    </source>
</evidence>
<evidence type="ECO:0000256" key="2">
    <source>
        <dbReference type="ARBA" id="ARBA00010610"/>
    </source>
</evidence>
<feature type="compositionally biased region" description="Basic residues" evidence="5">
    <location>
        <begin position="55"/>
        <end position="64"/>
    </location>
</feature>
<dbReference type="SMART" id="SM00528">
    <property type="entry name" value="HNS"/>
    <property type="match status" value="1"/>
</dbReference>
<evidence type="ECO:0000259" key="6">
    <source>
        <dbReference type="SMART" id="SM00528"/>
    </source>
</evidence>
<reference evidence="7" key="1">
    <citation type="submission" date="2023-11" db="EMBL/GenBank/DDBJ databases">
        <title>Identification and selenium tolerance of Delftia acidovorans R3-25.</title>
        <authorList>
            <person name="Zhang S."/>
            <person name="Liu Y."/>
            <person name="Guo Y."/>
        </authorList>
    </citation>
    <scope>NUCLEOTIDE SEQUENCE</scope>
    <source>
        <strain evidence="7">R3-25</strain>
    </source>
</reference>
<feature type="compositionally biased region" description="Basic and acidic residues" evidence="5">
    <location>
        <begin position="89"/>
        <end position="101"/>
    </location>
</feature>
<feature type="domain" description="DNA-binding protein H-NS-like C-terminal" evidence="6">
    <location>
        <begin position="62"/>
        <end position="101"/>
    </location>
</feature>
<feature type="region of interest" description="Disordered" evidence="5">
    <location>
        <begin position="48"/>
        <end position="101"/>
    </location>
</feature>
<evidence type="ECO:0000256" key="3">
    <source>
        <dbReference type="ARBA" id="ARBA00022490"/>
    </source>
</evidence>
<keyword evidence="4" id="KW-0238">DNA-binding</keyword>
<proteinExistence type="inferred from homology"/>
<dbReference type="SUPFAM" id="SSF81273">
    <property type="entry name" value="H-NS histone-like proteins"/>
    <property type="match status" value="1"/>
</dbReference>
<accession>A0AAJ2R191</accession>
<organism evidence="7 8">
    <name type="scientific">Delftia acidovorans</name>
    <name type="common">Pseudomonas acidovorans</name>
    <name type="synonym">Comamonas acidovorans</name>
    <dbReference type="NCBI Taxonomy" id="80866"/>
    <lineage>
        <taxon>Bacteria</taxon>
        <taxon>Pseudomonadati</taxon>
        <taxon>Pseudomonadota</taxon>
        <taxon>Betaproteobacteria</taxon>
        <taxon>Burkholderiales</taxon>
        <taxon>Comamonadaceae</taxon>
        <taxon>Delftia</taxon>
    </lineage>
</organism>
<dbReference type="RefSeq" id="WP_123695790.1">
    <property type="nucleotide sequence ID" value="NZ_JAWWMZ010000006.1"/>
</dbReference>
<dbReference type="PANTHER" id="PTHR38097">
    <property type="match status" value="1"/>
</dbReference>
<evidence type="ECO:0000256" key="5">
    <source>
        <dbReference type="SAM" id="MobiDB-lite"/>
    </source>
</evidence>
<comment type="similarity">
    <text evidence="2">Belongs to the histone-like protein H-NS family.</text>
</comment>
<evidence type="ECO:0000256" key="1">
    <source>
        <dbReference type="ARBA" id="ARBA00004453"/>
    </source>
</evidence>
<dbReference type="InterPro" id="IPR027444">
    <property type="entry name" value="H-NS_C_dom"/>
</dbReference>
<dbReference type="Pfam" id="PF00816">
    <property type="entry name" value="Histone_HNS"/>
    <property type="match status" value="1"/>
</dbReference>
<dbReference type="GO" id="GO:0009295">
    <property type="term" value="C:nucleoid"/>
    <property type="evidence" value="ECO:0007669"/>
    <property type="project" value="UniProtKB-SubCell"/>
</dbReference>
<keyword evidence="3" id="KW-0963">Cytoplasm</keyword>
<dbReference type="Proteomes" id="UP001287445">
    <property type="component" value="Unassembled WGS sequence"/>
</dbReference>
<dbReference type="EMBL" id="JAWWMZ010000006">
    <property type="protein sequence ID" value="MDX4955328.1"/>
    <property type="molecule type" value="Genomic_DNA"/>
</dbReference>
<comment type="caution">
    <text evidence="7">The sequence shown here is derived from an EMBL/GenBank/DDBJ whole genome shotgun (WGS) entry which is preliminary data.</text>
</comment>
<dbReference type="Gene3D" id="4.10.430.30">
    <property type="match status" value="1"/>
</dbReference>